<dbReference type="SUPFAM" id="SSF56925">
    <property type="entry name" value="OMPA-like"/>
    <property type="match status" value="1"/>
</dbReference>
<dbReference type="InterPro" id="IPR011250">
    <property type="entry name" value="OMP/PagP_B-barrel"/>
</dbReference>
<keyword evidence="4" id="KW-1185">Reference proteome</keyword>
<evidence type="ECO:0000313" key="4">
    <source>
        <dbReference type="Proteomes" id="UP000064893"/>
    </source>
</evidence>
<dbReference type="OrthoDB" id="997409at2"/>
<name>A0A0S2I2E5_9BACT</name>
<dbReference type="AlphaFoldDB" id="A0A0S2I2E5"/>
<feature type="chain" id="PRO_5006599412" description="Outer membrane protein beta-barrel domain-containing protein" evidence="1">
    <location>
        <begin position="21"/>
        <end position="203"/>
    </location>
</feature>
<evidence type="ECO:0000259" key="2">
    <source>
        <dbReference type="Pfam" id="PF13568"/>
    </source>
</evidence>
<dbReference type="KEGG" id="blq:L21SP5_02790"/>
<protein>
    <recommendedName>
        <fullName evidence="2">Outer membrane protein beta-barrel domain-containing protein</fullName>
    </recommendedName>
</protein>
<reference evidence="3 4" key="1">
    <citation type="submission" date="2015-11" db="EMBL/GenBank/DDBJ databases">
        <title>Description and complete genome sequence of a novel strain predominating in hypersaline microbial mats and representing a new family of the Bacteriodetes phylum.</title>
        <authorList>
            <person name="Spring S."/>
            <person name="Bunk B."/>
            <person name="Sproer C."/>
            <person name="Klenk H.-P."/>
        </authorList>
    </citation>
    <scope>NUCLEOTIDE SEQUENCE [LARGE SCALE GENOMIC DNA]</scope>
    <source>
        <strain evidence="3 4">L21-Spi-D4</strain>
    </source>
</reference>
<organism evidence="3 4">
    <name type="scientific">Salinivirga cyanobacteriivorans</name>
    <dbReference type="NCBI Taxonomy" id="1307839"/>
    <lineage>
        <taxon>Bacteria</taxon>
        <taxon>Pseudomonadati</taxon>
        <taxon>Bacteroidota</taxon>
        <taxon>Bacteroidia</taxon>
        <taxon>Bacteroidales</taxon>
        <taxon>Salinivirgaceae</taxon>
        <taxon>Salinivirga</taxon>
    </lineage>
</organism>
<dbReference type="PATRIC" id="fig|1307839.3.peg.2929"/>
<keyword evidence="1" id="KW-0732">Signal</keyword>
<dbReference type="STRING" id="1307839.L21SP5_02790"/>
<dbReference type="Gene3D" id="2.40.160.20">
    <property type="match status" value="1"/>
</dbReference>
<evidence type="ECO:0000256" key="1">
    <source>
        <dbReference type="SAM" id="SignalP"/>
    </source>
</evidence>
<evidence type="ECO:0000313" key="3">
    <source>
        <dbReference type="EMBL" id="ALO16413.1"/>
    </source>
</evidence>
<dbReference type="EMBL" id="CP013118">
    <property type="protein sequence ID" value="ALO16413.1"/>
    <property type="molecule type" value="Genomic_DNA"/>
</dbReference>
<feature type="domain" description="Outer membrane protein beta-barrel" evidence="2">
    <location>
        <begin position="20"/>
        <end position="176"/>
    </location>
</feature>
<dbReference type="Pfam" id="PF13568">
    <property type="entry name" value="OMP_b-brl_2"/>
    <property type="match status" value="1"/>
</dbReference>
<dbReference type="InterPro" id="IPR025665">
    <property type="entry name" value="Beta-barrel_OMP_2"/>
</dbReference>
<proteinExistence type="predicted"/>
<gene>
    <name evidence="3" type="ORF">L21SP5_02790</name>
</gene>
<sequence precursor="true">MKKLSVLFAIVLAFTMASQAQVSFGVKGGLNLANIYGSDAEDNGMKIGYQIGGVANLELTDAFSVQPSLLLSNKGATDTETDMVMSLNYLEIPINAVYSFGEIQVFAGPYVGVGLFGKVKPDEGDDIDIEFTQDVTEATEDYPVTMLDIGLNFGAGYKVMDNLQVQAGYGLGFTNLVPKFDGEDPEVEIKNSVIQVTVSYFLR</sequence>
<dbReference type="RefSeq" id="WP_057953787.1">
    <property type="nucleotide sequence ID" value="NZ_CP013118.1"/>
</dbReference>
<dbReference type="Proteomes" id="UP000064893">
    <property type="component" value="Chromosome"/>
</dbReference>
<feature type="signal peptide" evidence="1">
    <location>
        <begin position="1"/>
        <end position="20"/>
    </location>
</feature>
<accession>A0A0S2I2E5</accession>